<evidence type="ECO:0000313" key="5">
    <source>
        <dbReference type="Proteomes" id="UP001597542"/>
    </source>
</evidence>
<dbReference type="Gene3D" id="1.10.10.10">
    <property type="entry name" value="Winged helix-like DNA-binding domain superfamily/Winged helix DNA-binding domain"/>
    <property type="match status" value="1"/>
</dbReference>
<organism evidence="4 5">
    <name type="scientific">Amycolatopsis albidoflavus</name>
    <dbReference type="NCBI Taxonomy" id="102226"/>
    <lineage>
        <taxon>Bacteria</taxon>
        <taxon>Bacillati</taxon>
        <taxon>Actinomycetota</taxon>
        <taxon>Actinomycetes</taxon>
        <taxon>Pseudonocardiales</taxon>
        <taxon>Pseudonocardiaceae</taxon>
        <taxon>Amycolatopsis</taxon>
    </lineage>
</organism>
<evidence type="ECO:0000256" key="2">
    <source>
        <dbReference type="ARBA" id="ARBA00023163"/>
    </source>
</evidence>
<keyword evidence="1" id="KW-0805">Transcription regulation</keyword>
<dbReference type="RefSeq" id="WP_344273134.1">
    <property type="nucleotide sequence ID" value="NZ_BAAAHV010000011.1"/>
</dbReference>
<feature type="domain" description="ANTAR" evidence="3">
    <location>
        <begin position="166"/>
        <end position="227"/>
    </location>
</feature>
<dbReference type="InterPro" id="IPR003018">
    <property type="entry name" value="GAF"/>
</dbReference>
<dbReference type="Gene3D" id="3.30.450.40">
    <property type="match status" value="1"/>
</dbReference>
<dbReference type="PROSITE" id="PS50921">
    <property type="entry name" value="ANTAR"/>
    <property type="match status" value="1"/>
</dbReference>
<dbReference type="SMART" id="SM01012">
    <property type="entry name" value="ANTAR"/>
    <property type="match status" value="1"/>
</dbReference>
<protein>
    <submittedName>
        <fullName evidence="4">GAF and ANTAR domain-containing protein</fullName>
    </submittedName>
</protein>
<comment type="caution">
    <text evidence="4">The sequence shown here is derived from an EMBL/GenBank/DDBJ whole genome shotgun (WGS) entry which is preliminary data.</text>
</comment>
<dbReference type="Pfam" id="PF03861">
    <property type="entry name" value="ANTAR"/>
    <property type="match status" value="1"/>
</dbReference>
<dbReference type="Proteomes" id="UP001597542">
    <property type="component" value="Unassembled WGS sequence"/>
</dbReference>
<dbReference type="PIRSF" id="PIRSF036625">
    <property type="entry name" value="GAF_ANTAR"/>
    <property type="match status" value="1"/>
</dbReference>
<dbReference type="InterPro" id="IPR012074">
    <property type="entry name" value="GAF_ANTAR"/>
</dbReference>
<name>A0ABW5HXX1_9PSEU</name>
<sequence>MEGQHRQPLWKALAAAPDEAGRRGSWAQGVCLACVETMDQVDAAILALRAGPRSEEVLGASDAWAARLAELEYTAGEGPGAEAFDTGSPVLVPDLTADQVRWPGFAQTALAAGLGATFAFPLQFGGIRLGTLELARRRPGGLTSAETRDAALAADLATAALLRQSREAELAGVEFAPRTVLSYQDVHIATGMLSALLRISLDDAFARLRAHAYSTNRPLLDVARDVLERRITLEESSE</sequence>
<evidence type="ECO:0000256" key="1">
    <source>
        <dbReference type="ARBA" id="ARBA00023015"/>
    </source>
</evidence>
<evidence type="ECO:0000259" key="3">
    <source>
        <dbReference type="PROSITE" id="PS50921"/>
    </source>
</evidence>
<dbReference type="InterPro" id="IPR005561">
    <property type="entry name" value="ANTAR"/>
</dbReference>
<dbReference type="SUPFAM" id="SSF55781">
    <property type="entry name" value="GAF domain-like"/>
    <property type="match status" value="1"/>
</dbReference>
<dbReference type="InterPro" id="IPR036388">
    <property type="entry name" value="WH-like_DNA-bd_sf"/>
</dbReference>
<dbReference type="EMBL" id="JBHUKQ010000010">
    <property type="protein sequence ID" value="MFD2481685.1"/>
    <property type="molecule type" value="Genomic_DNA"/>
</dbReference>
<keyword evidence="2" id="KW-0804">Transcription</keyword>
<gene>
    <name evidence="4" type="ORF">ACFSUT_15485</name>
</gene>
<keyword evidence="5" id="KW-1185">Reference proteome</keyword>
<proteinExistence type="predicted"/>
<dbReference type="InterPro" id="IPR029016">
    <property type="entry name" value="GAF-like_dom_sf"/>
</dbReference>
<accession>A0ABW5HXX1</accession>
<reference evidence="5" key="1">
    <citation type="journal article" date="2019" name="Int. J. Syst. Evol. Microbiol.">
        <title>The Global Catalogue of Microorganisms (GCM) 10K type strain sequencing project: providing services to taxonomists for standard genome sequencing and annotation.</title>
        <authorList>
            <consortium name="The Broad Institute Genomics Platform"/>
            <consortium name="The Broad Institute Genome Sequencing Center for Infectious Disease"/>
            <person name="Wu L."/>
            <person name="Ma J."/>
        </authorList>
    </citation>
    <scope>NUCLEOTIDE SEQUENCE [LARGE SCALE GENOMIC DNA]</scope>
    <source>
        <strain evidence="5">CGMCC 4.7638</strain>
    </source>
</reference>
<dbReference type="Pfam" id="PF13185">
    <property type="entry name" value="GAF_2"/>
    <property type="match status" value="1"/>
</dbReference>
<evidence type="ECO:0000313" key="4">
    <source>
        <dbReference type="EMBL" id="MFD2481685.1"/>
    </source>
</evidence>
<dbReference type="SMART" id="SM00065">
    <property type="entry name" value="GAF"/>
    <property type="match status" value="1"/>
</dbReference>